<keyword evidence="4" id="KW-0539">Nucleus</keyword>
<gene>
    <name evidence="7" type="ORF">OLC1_LOCUS11913</name>
</gene>
<dbReference type="PROSITE" id="PS51519">
    <property type="entry name" value="RWP_RK"/>
    <property type="match status" value="1"/>
</dbReference>
<evidence type="ECO:0000256" key="1">
    <source>
        <dbReference type="ARBA" id="ARBA00023015"/>
    </source>
</evidence>
<accession>A0AAV1D697</accession>
<dbReference type="InterPro" id="IPR055081">
    <property type="entry name" value="NLP1-9_GAF"/>
</dbReference>
<evidence type="ECO:0000259" key="6">
    <source>
        <dbReference type="PROSITE" id="PS51519"/>
    </source>
</evidence>
<dbReference type="PANTHER" id="PTHR32002:SF62">
    <property type="entry name" value="PROTEIN NLP6-LIKE ISOFORM X1"/>
    <property type="match status" value="1"/>
</dbReference>
<dbReference type="InterPro" id="IPR003035">
    <property type="entry name" value="RWP-RK_dom"/>
</dbReference>
<keyword evidence="1" id="KW-0805">Transcription regulation</keyword>
<dbReference type="SMART" id="SM00666">
    <property type="entry name" value="PB1"/>
    <property type="match status" value="1"/>
</dbReference>
<dbReference type="AlphaFoldDB" id="A0AAV1D697"/>
<dbReference type="Proteomes" id="UP001161247">
    <property type="component" value="Chromosome 4"/>
</dbReference>
<reference evidence="7" key="1">
    <citation type="submission" date="2023-03" db="EMBL/GenBank/DDBJ databases">
        <authorList>
            <person name="Julca I."/>
        </authorList>
    </citation>
    <scope>NUCLEOTIDE SEQUENCE</scope>
</reference>
<evidence type="ECO:0000256" key="4">
    <source>
        <dbReference type="ARBA" id="ARBA00023242"/>
    </source>
</evidence>
<dbReference type="Pfam" id="PF02042">
    <property type="entry name" value="RWP-RK"/>
    <property type="match status" value="1"/>
</dbReference>
<keyword evidence="2" id="KW-0238">DNA-binding</keyword>
<feature type="domain" description="RWP-RK" evidence="6">
    <location>
        <begin position="698"/>
        <end position="780"/>
    </location>
</feature>
<evidence type="ECO:0000313" key="8">
    <source>
        <dbReference type="Proteomes" id="UP001161247"/>
    </source>
</evidence>
<sequence length="893" mass="98473">MAEAEGKRPLSIWSDDVEGTHSESVFRRYIGAKMRRSGSSSPKRFMVFSIDKDDIEDDEIGYGFPGNVSRSIPPGNDCAVIKDRIRAALENVDFGYCPSILAQFFAPVVTVDGRRVLKSLNEPFGMTCLGKGLCSYRSLSSNFQYACSLNGNDGRGGSRNIIASGIRGNSWLAVGPPSRVFVNGSPEYSPDVEFYSDAEYPSRDEILKLAIKKYMAVPVFKNDSRNCVGVLELVSSSSRSKREIDKPAYIFGLISTALQGVGLRTSAFTSHFEMETNLAQSSEGRRNALRDIQAALEETCIRHNLPFAQTWTDRDFKSCSPLVLSTTSDEYYQSHLGFSMFRDTCEGFHLPFGRGVVWKAFGTGGSCFCEDVGQLSIADYSFAHIARKVRLSAAFAICLKSHHHLYMENPDNPDVYVLELFLPSTAAGNPQKPLELVLLTMRKLLNGFITGSDQTLDSGIDVQVLQVSKKDDNKQVTFRLFPDSGIPIGGLVGLLDQSAPISTEQQHKNFFPQSGSSSSSVSATAGHAGIQNSFNSCHGYRGSLDSFRSWDGNEEVMHLNRTRGLVQHHASTSSTSLSLKEDQSSDTTPSMMGAGSFIYHNNSSASTSWFQADHDEDYRMEEEDEYRMVGCMDLNNESPEPSNSAGLLQQHACFSTSPPLKEDQYSFDTLSMSTGTESCHHQNNNSCALTTSEVECFQRKMVIKNTATLAAQINRESIATLFGCRLEDAARSLKVSKSTLKRRCRDLGILSWPRYKSSTGGATCNFSGNDSGKQNVTSERNHEFAVSAEMETMFRKNQATPVAVLPDSSFLTIKAQCGKKMIKFKLPFSSKLVQMESEVASRLKLAVGSFNMCYMDEDDEFILLTCDSDMQTMESMGKLIVRLCVTPGDTAPE</sequence>
<keyword evidence="3" id="KW-0804">Transcription</keyword>
<evidence type="ECO:0000256" key="2">
    <source>
        <dbReference type="ARBA" id="ARBA00023125"/>
    </source>
</evidence>
<keyword evidence="8" id="KW-1185">Reference proteome</keyword>
<dbReference type="GO" id="GO:0003677">
    <property type="term" value="F:DNA binding"/>
    <property type="evidence" value="ECO:0007669"/>
    <property type="project" value="UniProtKB-KW"/>
</dbReference>
<dbReference type="GO" id="GO:0003700">
    <property type="term" value="F:DNA-binding transcription factor activity"/>
    <property type="evidence" value="ECO:0007669"/>
    <property type="project" value="InterPro"/>
</dbReference>
<proteinExistence type="predicted"/>
<evidence type="ECO:0000256" key="5">
    <source>
        <dbReference type="SAM" id="MobiDB-lite"/>
    </source>
</evidence>
<protein>
    <submittedName>
        <fullName evidence="7">OLC1v1000876C1</fullName>
    </submittedName>
</protein>
<name>A0AAV1D697_OLDCO</name>
<dbReference type="SUPFAM" id="SSF54277">
    <property type="entry name" value="CAD &amp; PB1 domains"/>
    <property type="match status" value="1"/>
</dbReference>
<organism evidence="7 8">
    <name type="scientific">Oldenlandia corymbosa var. corymbosa</name>
    <dbReference type="NCBI Taxonomy" id="529605"/>
    <lineage>
        <taxon>Eukaryota</taxon>
        <taxon>Viridiplantae</taxon>
        <taxon>Streptophyta</taxon>
        <taxon>Embryophyta</taxon>
        <taxon>Tracheophyta</taxon>
        <taxon>Spermatophyta</taxon>
        <taxon>Magnoliopsida</taxon>
        <taxon>eudicotyledons</taxon>
        <taxon>Gunneridae</taxon>
        <taxon>Pentapetalae</taxon>
        <taxon>asterids</taxon>
        <taxon>lamiids</taxon>
        <taxon>Gentianales</taxon>
        <taxon>Rubiaceae</taxon>
        <taxon>Rubioideae</taxon>
        <taxon>Spermacoceae</taxon>
        <taxon>Hedyotis-Oldenlandia complex</taxon>
        <taxon>Oldenlandia</taxon>
    </lineage>
</organism>
<dbReference type="Gene3D" id="3.10.20.90">
    <property type="entry name" value="Phosphatidylinositol 3-kinase Catalytic Subunit, Chain A, domain 1"/>
    <property type="match status" value="1"/>
</dbReference>
<dbReference type="Pfam" id="PF00564">
    <property type="entry name" value="PB1"/>
    <property type="match status" value="1"/>
</dbReference>
<dbReference type="InterPro" id="IPR045012">
    <property type="entry name" value="NLP"/>
</dbReference>
<dbReference type="PANTHER" id="PTHR32002">
    <property type="entry name" value="PROTEIN NLP8"/>
    <property type="match status" value="1"/>
</dbReference>
<dbReference type="Pfam" id="PF22922">
    <property type="entry name" value="GAF_NLP"/>
    <property type="match status" value="1"/>
</dbReference>
<evidence type="ECO:0000313" key="7">
    <source>
        <dbReference type="EMBL" id="CAI9102585.1"/>
    </source>
</evidence>
<dbReference type="EMBL" id="OX459121">
    <property type="protein sequence ID" value="CAI9102585.1"/>
    <property type="molecule type" value="Genomic_DNA"/>
</dbReference>
<feature type="region of interest" description="Disordered" evidence="5">
    <location>
        <begin position="565"/>
        <end position="589"/>
    </location>
</feature>
<evidence type="ECO:0000256" key="3">
    <source>
        <dbReference type="ARBA" id="ARBA00023163"/>
    </source>
</evidence>
<dbReference type="InterPro" id="IPR000270">
    <property type="entry name" value="PB1_dom"/>
</dbReference>